<evidence type="ECO:0000313" key="3">
    <source>
        <dbReference type="Proteomes" id="UP001589774"/>
    </source>
</evidence>
<feature type="signal peptide" evidence="1">
    <location>
        <begin position="1"/>
        <end position="24"/>
    </location>
</feature>
<reference evidence="2 3" key="1">
    <citation type="submission" date="2024-09" db="EMBL/GenBank/DDBJ databases">
        <authorList>
            <person name="Sun Q."/>
            <person name="Mori K."/>
        </authorList>
    </citation>
    <scope>NUCLEOTIDE SEQUENCE [LARGE SCALE GENOMIC DNA]</scope>
    <source>
        <strain evidence="2 3">CCM 7765</strain>
    </source>
</reference>
<dbReference type="Proteomes" id="UP001589774">
    <property type="component" value="Unassembled WGS sequence"/>
</dbReference>
<evidence type="ECO:0000256" key="1">
    <source>
        <dbReference type="SAM" id="SignalP"/>
    </source>
</evidence>
<keyword evidence="2" id="KW-0456">Lyase</keyword>
<dbReference type="GO" id="GO:0030570">
    <property type="term" value="F:pectate lyase activity"/>
    <property type="evidence" value="ECO:0007669"/>
    <property type="project" value="UniProtKB-EC"/>
</dbReference>
<accession>A0ABV6HIQ3</accession>
<name>A0ABV6HIQ3_9SPHI</name>
<comment type="caution">
    <text evidence="2">The sequence shown here is derived from an EMBL/GenBank/DDBJ whole genome shotgun (WGS) entry which is preliminary data.</text>
</comment>
<dbReference type="InterPro" id="IPR012669">
    <property type="entry name" value="Pectate_lyase"/>
</dbReference>
<sequence>MLALKCFRWLSLIFLLCSFGFVQEQEKTDPTAENMLLLQRSCGGWSKFFNKQKVDYQHVFTTSEIALAEEQKDLTDATIDNNATSSEIRYLIKAYEKTQNKLYLSAAKKGINYLIEAQYPNGGWPQYYPDTHLYRSQITYNDRAMINVLRIMQDIVAATNSFGILGEDYKQKAKKALYLGVDCILKTQVIINGQKTIWAAQYDKDRLQPAKARVYELPSLAAAESSDVLLFLMDQPKSPLLIEAIETGVKWFADHKIENKEAVIIEDSTQPSGKDRVLVHQPGTDCWARFYDLKQQEPLFVGRDGVPRQTLSAIENERRVGYAWYGNWGDKVRKTYKKWKLNQF</sequence>
<organism evidence="2 3">
    <name type="scientific">Olivibacter oleidegradans</name>
    <dbReference type="NCBI Taxonomy" id="760123"/>
    <lineage>
        <taxon>Bacteria</taxon>
        <taxon>Pseudomonadati</taxon>
        <taxon>Bacteroidota</taxon>
        <taxon>Sphingobacteriia</taxon>
        <taxon>Sphingobacteriales</taxon>
        <taxon>Sphingobacteriaceae</taxon>
        <taxon>Olivibacter</taxon>
    </lineage>
</organism>
<gene>
    <name evidence="2" type="primary">pelA</name>
    <name evidence="2" type="ORF">ACFFI0_09755</name>
</gene>
<dbReference type="EMBL" id="JBHLWO010000002">
    <property type="protein sequence ID" value="MFC0318596.1"/>
    <property type="molecule type" value="Genomic_DNA"/>
</dbReference>
<dbReference type="NCBIfam" id="TIGR02474">
    <property type="entry name" value="pec_lyase"/>
    <property type="match status" value="1"/>
</dbReference>
<protein>
    <submittedName>
        <fullName evidence="2">Pectate lyase</fullName>
        <ecNumber evidence="2">4.2.2.2</ecNumber>
    </submittedName>
</protein>
<feature type="chain" id="PRO_5045218925" evidence="1">
    <location>
        <begin position="25"/>
        <end position="344"/>
    </location>
</feature>
<keyword evidence="3" id="KW-1185">Reference proteome</keyword>
<dbReference type="Gene3D" id="1.50.10.20">
    <property type="match status" value="1"/>
</dbReference>
<evidence type="ECO:0000313" key="2">
    <source>
        <dbReference type="EMBL" id="MFC0318596.1"/>
    </source>
</evidence>
<dbReference type="RefSeq" id="WP_130857568.1">
    <property type="nucleotide sequence ID" value="NZ_JBHLWO010000002.1"/>
</dbReference>
<proteinExistence type="predicted"/>
<dbReference type="SUPFAM" id="SSF81853">
    <property type="entry name" value="Family 10 polysaccharide lyase"/>
    <property type="match status" value="1"/>
</dbReference>
<keyword evidence="1" id="KW-0732">Signal</keyword>
<dbReference type="EC" id="4.2.2.2" evidence="2"/>
<dbReference type="Pfam" id="PF09492">
    <property type="entry name" value="Pec_lyase"/>
    <property type="match status" value="1"/>
</dbReference>